<dbReference type="EMBL" id="AP028212">
    <property type="protein sequence ID" value="BEI87745.1"/>
    <property type="molecule type" value="Genomic_DNA"/>
</dbReference>
<dbReference type="InterPro" id="IPR017441">
    <property type="entry name" value="Protein_kinase_ATP_BS"/>
</dbReference>
<dbReference type="InterPro" id="IPR000719">
    <property type="entry name" value="Prot_kinase_dom"/>
</dbReference>
<keyword evidence="4 7" id="KW-0547">Nucleotide-binding</keyword>
<evidence type="ECO:0000256" key="1">
    <source>
        <dbReference type="ARBA" id="ARBA00006529"/>
    </source>
</evidence>
<dbReference type="SMART" id="SM00220">
    <property type="entry name" value="S_TKc"/>
    <property type="match status" value="1"/>
</dbReference>
<gene>
    <name evidence="10" type="primary">SSK2</name>
    <name evidence="10" type="ORF">CcaverHIS019_0104630</name>
</gene>
<dbReference type="SUPFAM" id="SSF56112">
    <property type="entry name" value="Protein kinase-like (PK-like)"/>
    <property type="match status" value="1"/>
</dbReference>
<proteinExistence type="inferred from homology"/>
<dbReference type="GO" id="GO:0005524">
    <property type="term" value="F:ATP binding"/>
    <property type="evidence" value="ECO:0007669"/>
    <property type="project" value="UniProtKB-UniRule"/>
</dbReference>
<evidence type="ECO:0000256" key="6">
    <source>
        <dbReference type="ARBA" id="ARBA00022840"/>
    </source>
</evidence>
<keyword evidence="11" id="KW-1185">Reference proteome</keyword>
<dbReference type="InterPro" id="IPR050538">
    <property type="entry name" value="MAP_kinase_kinase_kinase"/>
</dbReference>
<keyword evidence="3" id="KW-0808">Transferase</keyword>
<dbReference type="InterPro" id="IPR008271">
    <property type="entry name" value="Ser/Thr_kinase_AS"/>
</dbReference>
<feature type="compositionally biased region" description="Basic and acidic residues" evidence="8">
    <location>
        <begin position="154"/>
        <end position="166"/>
    </location>
</feature>
<comment type="similarity">
    <text evidence="1">Belongs to the protein kinase superfamily. STE Ser/Thr protein kinase family. MAP kinase kinase kinase subfamily.</text>
</comment>
<dbReference type="GO" id="GO:0004674">
    <property type="term" value="F:protein serine/threonine kinase activity"/>
    <property type="evidence" value="ECO:0007669"/>
    <property type="project" value="UniProtKB-KW"/>
</dbReference>
<feature type="binding site" evidence="7">
    <location>
        <position position="1130"/>
    </location>
    <ligand>
        <name>ATP</name>
        <dbReference type="ChEBI" id="CHEBI:30616"/>
    </ligand>
</feature>
<accession>A0AA48I4J2</accession>
<dbReference type="GO" id="GO:0038066">
    <property type="term" value="P:p38MAPK cascade"/>
    <property type="evidence" value="ECO:0007669"/>
    <property type="project" value="TreeGrafter"/>
</dbReference>
<evidence type="ECO:0000313" key="11">
    <source>
        <dbReference type="Proteomes" id="UP001233271"/>
    </source>
</evidence>
<dbReference type="Pfam" id="PF19431">
    <property type="entry name" value="MEKK4_N"/>
    <property type="match status" value="1"/>
</dbReference>
<feature type="domain" description="Protein kinase" evidence="9">
    <location>
        <begin position="1101"/>
        <end position="1379"/>
    </location>
</feature>
<organism evidence="10 11">
    <name type="scientific">Cutaneotrichosporon cavernicola</name>
    <dbReference type="NCBI Taxonomy" id="279322"/>
    <lineage>
        <taxon>Eukaryota</taxon>
        <taxon>Fungi</taxon>
        <taxon>Dikarya</taxon>
        <taxon>Basidiomycota</taxon>
        <taxon>Agaricomycotina</taxon>
        <taxon>Tremellomycetes</taxon>
        <taxon>Trichosporonales</taxon>
        <taxon>Trichosporonaceae</taxon>
        <taxon>Cutaneotrichosporon</taxon>
    </lineage>
</organism>
<reference evidence="10" key="1">
    <citation type="journal article" date="2023" name="BMC Genomics">
        <title>Chromosome-level genome assemblies of Cutaneotrichosporon spp. (Trichosporonales, Basidiomycota) reveal imbalanced evolution between nucleotide sequences and chromosome synteny.</title>
        <authorList>
            <person name="Kobayashi Y."/>
            <person name="Kayamori A."/>
            <person name="Aoki K."/>
            <person name="Shiwa Y."/>
            <person name="Matsutani M."/>
            <person name="Fujita N."/>
            <person name="Sugita T."/>
            <person name="Iwasaki W."/>
            <person name="Tanaka N."/>
            <person name="Takashima M."/>
        </authorList>
    </citation>
    <scope>NUCLEOTIDE SEQUENCE</scope>
    <source>
        <strain evidence="10">HIS019</strain>
    </source>
</reference>
<evidence type="ECO:0000313" key="10">
    <source>
        <dbReference type="EMBL" id="BEI87745.1"/>
    </source>
</evidence>
<name>A0AA48I4J2_9TREE</name>
<evidence type="ECO:0000256" key="2">
    <source>
        <dbReference type="ARBA" id="ARBA00022527"/>
    </source>
</evidence>
<dbReference type="PANTHER" id="PTHR48016:SF32">
    <property type="entry name" value="MITOGEN-ACTIVATED PROTEIN KINASE KINASE KINASE 4"/>
    <property type="match status" value="1"/>
</dbReference>
<dbReference type="PROSITE" id="PS00108">
    <property type="entry name" value="PROTEIN_KINASE_ST"/>
    <property type="match status" value="1"/>
</dbReference>
<sequence>MERSSPLSPLPADELAAKARRKKVRVFAQDSSSSDDAPLPEALPSDDSHSGHMRSSSYSGPAQVTRMPSSGSKLARASTFRTTPAPVAGPSNFGRKRSDSKHQRSSSMRLNWPREVGGFWRFDEDDNLNRGFDRGSDDDDDDSVDGSRPTKITDAVRRVAHSDDGKGLILATPPPDAAGPQTDEGKDRLEWQSMLASVLGGDILRGESSRIGVERPSNETYRKALGDSLWWQLRARLRNRTEEEERRRVEQRRSRVVDVVLEEIENFTVRKDSNVSALDQVAYILQKLSVAESLYPHQHAFRTDKPLYDSEAFQQRIDALSAWYSVVTQLQAQLAILQKWTGTEDLDITRPNTTKEKALVGNSTFHPLDAKARAHANNLAADDSTFVDRVLKEDSLRRTFEKRIFLDLLAITQNAKQTVIAHSPWLSELQLPDFQYELLRIISFPGRLITEALETRLRAAERLTEPNDMVVDDMCNSFRSSVSLCIIIRRQYEEIVAPDHDKRWSIPDSFPKEYRHAVLQCIKMFFKLLHWKLRNGNKAVYFRDTDVLEDEWEFLYDAAEAIEGVDLVIAESLCSLTHKLMTRVIGYFEEQLRIPVRLEDWPAVQAEIKAKEEAERARRRALGKENDKEEKKDKRRPMNTEEMVAWFAKILDAIKMRYRKLQRFARRLTHRFDNSAEYTFEDEDTDLLIERLYESGHFLVYTHAYEEQGTYVFADGSLWDRHSDVEQLLFRAFALNLSGEAYGRSLEPINGLLTDAEDEDEDEDDARYLLLVSPRQSFAWTGAVMTIEVSGSVDFRLEDSRIRLIADGPMARLNHCKMYFARSFIDPESEAPPSFEPSCIVEAQAHLPKVKRELKRIARAAHRLSEWIIESAAHVKGALNGGASTQDLIENWYLFASDHGHRVAVHMDSQAWARFSRLLMRLAISWVSFICDNCDPTDRKTFRWTVNALEYAMLMTRGNNILHLNKGEFALLRSKVANCMTLLISHFDILGARSSIEAKKEAERLEALRRMAHMYDLNDEDGYLLPRTPSPSSGNRVQAKIDRSLRLVREDRLAMINELDTRLALLSGDQHLVGRVLDEEVSEDRALVFLAASSSNISLRWQQGGYIGGGANGSVYLGFNLDSGGIMAVKEIRVQDITNSPALYKQIKDEADVMQMLKHPNIVDYYGIEVHRDRVYIFEEYCPGGSLANILEHGRIEDEEVTSVYAFQMLLGLEYLHSRGVEHRDVKPDNILLGANQVLKYVDFGAAKVIIKGNRTMAKTRALNRGGPAGERPAVMNSLAGTPMYLAPEVIKGGTGRLGASDIWAMGCCILEMVTGRKPWSNLDNEWAIMFHIGIATQHPPLPEPGQMSPEGIDFIQQCLALDPMKRPTADELFNHKWLGALKNLRDQQMALGNSPTVSTMPSHFSSLSYDSPTDFRLFGPDSPSPSITFDHPPIHLPPLVHATTADSGVTPTPAPSTPAVTPLLPTWAGGQGMLDSAPAGYEAMTATSPACESVATVSTPSVTEPPGVMPDMATATELGGAASHVPVTSGLPVQSMVSGSEPTAFAGLPASSACESPDVNFAAHEE</sequence>
<keyword evidence="5" id="KW-0418">Kinase</keyword>
<evidence type="ECO:0000256" key="8">
    <source>
        <dbReference type="SAM" id="MobiDB-lite"/>
    </source>
</evidence>
<evidence type="ECO:0000259" key="9">
    <source>
        <dbReference type="PROSITE" id="PS50011"/>
    </source>
</evidence>
<keyword evidence="6 7" id="KW-0067">ATP-binding</keyword>
<dbReference type="PANTHER" id="PTHR48016">
    <property type="entry name" value="MAP KINASE KINASE KINASE SSK2-RELATED-RELATED"/>
    <property type="match status" value="1"/>
</dbReference>
<evidence type="ECO:0000256" key="5">
    <source>
        <dbReference type="ARBA" id="ARBA00022777"/>
    </source>
</evidence>
<dbReference type="PROSITE" id="PS50011">
    <property type="entry name" value="PROTEIN_KINASE_DOM"/>
    <property type="match status" value="1"/>
</dbReference>
<feature type="region of interest" description="Disordered" evidence="8">
    <location>
        <begin position="1"/>
        <end position="110"/>
    </location>
</feature>
<protein>
    <recommendedName>
        <fullName evidence="9">Protein kinase domain-containing protein</fullName>
    </recommendedName>
</protein>
<dbReference type="InterPro" id="IPR045801">
    <property type="entry name" value="MEKK4_N"/>
</dbReference>
<evidence type="ECO:0000256" key="7">
    <source>
        <dbReference type="PROSITE-ProRule" id="PRU10141"/>
    </source>
</evidence>
<dbReference type="Gene3D" id="1.10.510.10">
    <property type="entry name" value="Transferase(Phosphotransferase) domain 1"/>
    <property type="match status" value="1"/>
</dbReference>
<feature type="region of interest" description="Disordered" evidence="8">
    <location>
        <begin position="132"/>
        <end position="184"/>
    </location>
</feature>
<dbReference type="InterPro" id="IPR011009">
    <property type="entry name" value="Kinase-like_dom_sf"/>
</dbReference>
<evidence type="ECO:0000256" key="4">
    <source>
        <dbReference type="ARBA" id="ARBA00022741"/>
    </source>
</evidence>
<evidence type="ECO:0000256" key="3">
    <source>
        <dbReference type="ARBA" id="ARBA00022679"/>
    </source>
</evidence>
<dbReference type="RefSeq" id="XP_060453011.1">
    <property type="nucleotide sequence ID" value="XM_060600600.1"/>
</dbReference>
<dbReference type="Pfam" id="PF00069">
    <property type="entry name" value="Pkinase"/>
    <property type="match status" value="1"/>
</dbReference>
<dbReference type="KEGG" id="ccac:CcaHIS019_0104630"/>
<dbReference type="Proteomes" id="UP001233271">
    <property type="component" value="Chromosome 1"/>
</dbReference>
<dbReference type="PROSITE" id="PS00107">
    <property type="entry name" value="PROTEIN_KINASE_ATP"/>
    <property type="match status" value="1"/>
</dbReference>
<keyword evidence="2" id="KW-0723">Serine/threonine-protein kinase</keyword>
<dbReference type="GeneID" id="85491616"/>